<evidence type="ECO:0000256" key="10">
    <source>
        <dbReference type="ARBA" id="ARBA00023242"/>
    </source>
</evidence>
<feature type="compositionally biased region" description="Pro residues" evidence="14">
    <location>
        <begin position="405"/>
        <end position="422"/>
    </location>
</feature>
<keyword evidence="10 13" id="KW-0539">Nucleus</keyword>
<dbReference type="GeneID" id="115554003"/>
<dbReference type="FunFam" id="1.20.930.10:FF:000002">
    <property type="entry name" value="Transcription elongation factor A (SII), 1"/>
    <property type="match status" value="1"/>
</dbReference>
<dbReference type="SMART" id="SM00509">
    <property type="entry name" value="TFS2N"/>
    <property type="match status" value="1"/>
</dbReference>
<dbReference type="Proteomes" id="UP000694546">
    <property type="component" value="Chromosome 11"/>
</dbReference>
<evidence type="ECO:0000256" key="8">
    <source>
        <dbReference type="ARBA" id="ARBA00023125"/>
    </source>
</evidence>
<feature type="compositionally biased region" description="Basic and acidic residues" evidence="14">
    <location>
        <begin position="171"/>
        <end position="185"/>
    </location>
</feature>
<dbReference type="PROSITE" id="PS00466">
    <property type="entry name" value="ZF_TFIIS_1"/>
    <property type="match status" value="1"/>
</dbReference>
<evidence type="ECO:0000256" key="6">
    <source>
        <dbReference type="ARBA" id="ARBA00022833"/>
    </source>
</evidence>
<dbReference type="PROSITE" id="PS51133">
    <property type="entry name" value="ZF_TFIIS_2"/>
    <property type="match status" value="1"/>
</dbReference>
<evidence type="ECO:0000256" key="3">
    <source>
        <dbReference type="ARBA" id="ARBA00022553"/>
    </source>
</evidence>
<dbReference type="AlphaFoldDB" id="A0A8C4ZUG2"/>
<evidence type="ECO:0000256" key="11">
    <source>
        <dbReference type="ARBA" id="ARBA00025408"/>
    </source>
</evidence>
<dbReference type="GeneTree" id="ENSGT00940000157034"/>
<feature type="compositionally biased region" description="Basic and acidic residues" evidence="14">
    <location>
        <begin position="394"/>
        <end position="404"/>
    </location>
</feature>
<proteinExistence type="inferred from homology"/>
<dbReference type="Pfam" id="PF08711">
    <property type="entry name" value="Med26"/>
    <property type="match status" value="1"/>
</dbReference>
<feature type="compositionally biased region" description="Basic and acidic residues" evidence="14">
    <location>
        <begin position="732"/>
        <end position="741"/>
    </location>
</feature>
<dbReference type="InterPro" id="IPR003618">
    <property type="entry name" value="TFIIS_cen_dom"/>
</dbReference>
<evidence type="ECO:0000256" key="5">
    <source>
        <dbReference type="ARBA" id="ARBA00022771"/>
    </source>
</evidence>
<keyword evidence="9" id="KW-0804">Transcription</keyword>
<dbReference type="PANTHER" id="PTHR11477">
    <property type="entry name" value="TRANSCRIPTION FACTOR S-II ZINC FINGER DOMAIN-CONTAINING PROTEIN"/>
    <property type="match status" value="1"/>
</dbReference>
<dbReference type="InterPro" id="IPR003617">
    <property type="entry name" value="TFIIS/CRSP70_N_sub"/>
</dbReference>
<gene>
    <name evidence="18" type="primary">LOC115554003</name>
</gene>
<dbReference type="RefSeq" id="XP_030226440.1">
    <property type="nucleotide sequence ID" value="XM_030370580.1"/>
</dbReference>
<dbReference type="SUPFAM" id="SSF46942">
    <property type="entry name" value="Elongation factor TFIIS domain 2"/>
    <property type="match status" value="1"/>
</dbReference>
<dbReference type="InterPro" id="IPR017923">
    <property type="entry name" value="TFIIS_N"/>
</dbReference>
<dbReference type="GO" id="GO:0008270">
    <property type="term" value="F:zinc ion binding"/>
    <property type="evidence" value="ECO:0007669"/>
    <property type="project" value="UniProtKB-KW"/>
</dbReference>
<evidence type="ECO:0000259" key="16">
    <source>
        <dbReference type="PROSITE" id="PS51319"/>
    </source>
</evidence>
<evidence type="ECO:0000259" key="17">
    <source>
        <dbReference type="PROSITE" id="PS51321"/>
    </source>
</evidence>
<dbReference type="SUPFAM" id="SSF47676">
    <property type="entry name" value="Conserved domain common to transcription factors TFIIS, elongin A, CRSP70"/>
    <property type="match status" value="1"/>
</dbReference>
<feature type="compositionally biased region" description="Low complexity" evidence="14">
    <location>
        <begin position="384"/>
        <end position="393"/>
    </location>
</feature>
<dbReference type="CTD" id="6920"/>
<dbReference type="GO" id="GO:0003677">
    <property type="term" value="F:DNA binding"/>
    <property type="evidence" value="ECO:0007669"/>
    <property type="project" value="UniProtKB-KW"/>
</dbReference>
<dbReference type="Pfam" id="PF01096">
    <property type="entry name" value="Zn_ribbon_TFIIS"/>
    <property type="match status" value="1"/>
</dbReference>
<feature type="compositionally biased region" description="Pro residues" evidence="14">
    <location>
        <begin position="430"/>
        <end position="449"/>
    </location>
</feature>
<keyword evidence="4" id="KW-0479">Metal-binding</keyword>
<dbReference type="PROSITE" id="PS51319">
    <property type="entry name" value="TFIIS_N"/>
    <property type="match status" value="1"/>
</dbReference>
<feature type="compositionally biased region" description="Pro residues" evidence="14">
    <location>
        <begin position="343"/>
        <end position="353"/>
    </location>
</feature>
<evidence type="ECO:0000256" key="14">
    <source>
        <dbReference type="SAM" id="MobiDB-lite"/>
    </source>
</evidence>
<accession>A0A8C4ZUG2</accession>
<feature type="compositionally biased region" description="Basic and acidic residues" evidence="14">
    <location>
        <begin position="480"/>
        <end position="510"/>
    </location>
</feature>
<dbReference type="SMART" id="SM00440">
    <property type="entry name" value="ZnF_C2C2"/>
    <property type="match status" value="1"/>
</dbReference>
<organism evidence="18 19">
    <name type="scientific">Gadus morhua</name>
    <name type="common">Atlantic cod</name>
    <dbReference type="NCBI Taxonomy" id="8049"/>
    <lineage>
        <taxon>Eukaryota</taxon>
        <taxon>Metazoa</taxon>
        <taxon>Chordata</taxon>
        <taxon>Craniata</taxon>
        <taxon>Vertebrata</taxon>
        <taxon>Euteleostomi</taxon>
        <taxon>Actinopterygii</taxon>
        <taxon>Neopterygii</taxon>
        <taxon>Teleostei</taxon>
        <taxon>Neoteleostei</taxon>
        <taxon>Acanthomorphata</taxon>
        <taxon>Zeiogadaria</taxon>
        <taxon>Gadariae</taxon>
        <taxon>Gadiformes</taxon>
        <taxon>Gadoidei</taxon>
        <taxon>Gadidae</taxon>
        <taxon>Gadus</taxon>
    </lineage>
</organism>
<evidence type="ECO:0000256" key="4">
    <source>
        <dbReference type="ARBA" id="ARBA00022723"/>
    </source>
</evidence>
<dbReference type="OrthoDB" id="44867at2759"/>
<feature type="compositionally biased region" description="Basic and acidic residues" evidence="14">
    <location>
        <begin position="200"/>
        <end position="220"/>
    </location>
</feature>
<dbReference type="Ensembl" id="ENSGMOT00000024435.1">
    <property type="protein sequence ID" value="ENSGMOP00000022443.1"/>
    <property type="gene ID" value="ENSGMOG00000006251.2"/>
</dbReference>
<feature type="compositionally biased region" description="Basic and acidic residues" evidence="14">
    <location>
        <begin position="548"/>
        <end position="557"/>
    </location>
</feature>
<feature type="compositionally biased region" description="Basic and acidic residues" evidence="14">
    <location>
        <begin position="519"/>
        <end position="534"/>
    </location>
</feature>
<keyword evidence="5 12" id="KW-0863">Zinc-finger</keyword>
<feature type="region of interest" description="Disordered" evidence="14">
    <location>
        <begin position="85"/>
        <end position="814"/>
    </location>
</feature>
<dbReference type="Gene3D" id="1.20.930.10">
    <property type="entry name" value="Conserved domain common to transcription factors TFIIS, elongin A, CRSP70"/>
    <property type="match status" value="1"/>
</dbReference>
<dbReference type="PANTHER" id="PTHR11477:SF50">
    <property type="entry name" value="TRANSCRIPTION ELONGATION FACTOR A PROTEIN 3 ISOFORM X1"/>
    <property type="match status" value="1"/>
</dbReference>
<dbReference type="GO" id="GO:0006351">
    <property type="term" value="P:DNA-templated transcription"/>
    <property type="evidence" value="ECO:0007669"/>
    <property type="project" value="InterPro"/>
</dbReference>
<feature type="domain" description="TFIIS N-terminal" evidence="16">
    <location>
        <begin position="5"/>
        <end position="82"/>
    </location>
</feature>
<evidence type="ECO:0000256" key="13">
    <source>
        <dbReference type="PROSITE-ProRule" id="PRU00649"/>
    </source>
</evidence>
<keyword evidence="8" id="KW-0238">DNA-binding</keyword>
<comment type="similarity">
    <text evidence="2">Belongs to the TFS-II family.</text>
</comment>
<feature type="compositionally biased region" description="Basic and acidic residues" evidence="14">
    <location>
        <begin position="451"/>
        <end position="467"/>
    </location>
</feature>
<feature type="domain" description="TFIIS central" evidence="17">
    <location>
        <begin position="818"/>
        <end position="934"/>
    </location>
</feature>
<dbReference type="SMART" id="SM00510">
    <property type="entry name" value="TFS2M"/>
    <property type="match status" value="1"/>
</dbReference>
<evidence type="ECO:0000256" key="2">
    <source>
        <dbReference type="ARBA" id="ARBA00009647"/>
    </source>
</evidence>
<dbReference type="Pfam" id="PF07500">
    <property type="entry name" value="TFIIS_M"/>
    <property type="match status" value="1"/>
</dbReference>
<feature type="compositionally biased region" description="Basic and acidic residues" evidence="14">
    <location>
        <begin position="658"/>
        <end position="671"/>
    </location>
</feature>
<evidence type="ECO:0000256" key="12">
    <source>
        <dbReference type="PROSITE-ProRule" id="PRU00472"/>
    </source>
</evidence>
<evidence type="ECO:0000259" key="15">
    <source>
        <dbReference type="PROSITE" id="PS51133"/>
    </source>
</evidence>
<dbReference type="InterPro" id="IPR001222">
    <property type="entry name" value="Znf_TFIIS"/>
</dbReference>
<keyword evidence="3" id="KW-0597">Phosphoprotein</keyword>
<feature type="domain" description="TFIIS-type" evidence="15">
    <location>
        <begin position="937"/>
        <end position="977"/>
    </location>
</feature>
<keyword evidence="6" id="KW-0862">Zinc</keyword>
<dbReference type="Gene3D" id="1.10.472.30">
    <property type="entry name" value="Transcription elongation factor S-II, central domain"/>
    <property type="match status" value="1"/>
</dbReference>
<sequence>MTREEDLVCIAKKLDRMVSRNNTEGALDVLKELNDFNMTVKLLQDTRIGMSVNNIRKHCSDAEVIALAKFLIKDWKRLLEPAEPKKEKLDDKNGVGPSKRAVSPNLFETDSSPRREDVGGPRESLPDKNDSDKHKEEQRHQDEDLHDHSKTSGEAKREKRASEPVNKTHPGGKEANGDRQRETNRMDGSTSPRDVAPPAPDRRADRGGEGRPPDPREGEGRQQSPQRGKHRDEDTEKMRKKRRRAVELEKREDPEKFRSHDKTREKRFTENAGTERHAGDRRLERWTHGPPGERHRNEPRRERRLPEQRPLFERRGVMDSSILYPTRCPSPPPLIRRRRPVRPPRPLPTPLPAKCPSVEVKKDRKRKSSKESAPRPLRPPQSAPPRRASPVRRLSLEVKKERQVPPDPNAPIAPLPFHLHPPPTRREPPDPNAPFAPLPFHLHPPPPAKHPTADGKKPVAEIKKEPSDCQPPSLKNSPEPLKKDRKDSSEGKGAEKHSLEVKKERKHSSDLKPPLQKKPKLDVTKEKHRKDSSDSKPGLPVKLLPMDFKSDRKDFSDSKTSLPVKRLSMDSKDRKDSCDLKTGLPVKSLSMDSKSDRKVSSDFNMVLPVKRLSMDSKSDRKDSCDSNAGLPLKRLSMDSKSDRKDSCDSNAGLPLKRLSMDSKSDRKEAFDSKPGLPGKRLSLDSKMDRTHRNDFSDSEPGLPVKRHSMDAKSDRKESTESKKASPLPAKKLGGERRESHGTKPLNPVKPSTDDPESKRAKANFPQTPPSPASSLSPGFSPGGGALSPGFSPSGGPLSPSFSPRGGPLSPRLATGDTVRDKCIEMLSAALRTDNDFMEFGANCEQMAVDIEDHIYQEIRATDMRYKNRVRSRISNLKDPKNPGLRRNVLAGYIEMTRIASMSAEEMASDELKQLRNVLTQEAIREHQMAKTGGTTTDLLQCSKCRKKNCSYNQVQTRSADEPMTTFVLCNECGNRWKFC</sequence>
<evidence type="ECO:0000256" key="1">
    <source>
        <dbReference type="ARBA" id="ARBA00004123"/>
    </source>
</evidence>
<protein>
    <submittedName>
        <fullName evidence="18">Transcription elongation factor A (SII), 3</fullName>
    </submittedName>
</protein>
<feature type="compositionally biased region" description="Basic and acidic residues" evidence="14">
    <location>
        <begin position="567"/>
        <end position="579"/>
    </location>
</feature>
<dbReference type="Gene3D" id="2.20.25.10">
    <property type="match status" value="1"/>
</dbReference>
<evidence type="ECO:0000313" key="18">
    <source>
        <dbReference type="Ensembl" id="ENSGMOP00000022443.1"/>
    </source>
</evidence>
<evidence type="ECO:0000313" key="19">
    <source>
        <dbReference type="Proteomes" id="UP000694546"/>
    </source>
</evidence>
<dbReference type="SUPFAM" id="SSF57783">
    <property type="entry name" value="Zinc beta-ribbon"/>
    <property type="match status" value="1"/>
</dbReference>
<comment type="subcellular location">
    <subcellularLocation>
        <location evidence="1 13">Nucleus</location>
    </subcellularLocation>
</comment>
<feature type="compositionally biased region" description="Basic and acidic residues" evidence="14">
    <location>
        <begin position="111"/>
        <end position="162"/>
    </location>
</feature>
<dbReference type="KEGG" id="gmh:115554003"/>
<feature type="compositionally biased region" description="Basic and acidic residues" evidence="14">
    <location>
        <begin position="245"/>
        <end position="317"/>
    </location>
</feature>
<reference evidence="18" key="1">
    <citation type="submission" date="2025-08" db="UniProtKB">
        <authorList>
            <consortium name="Ensembl"/>
        </authorList>
    </citation>
    <scope>IDENTIFICATION</scope>
</reference>
<feature type="compositionally biased region" description="Basic and acidic residues" evidence="14">
    <location>
        <begin position="612"/>
        <end position="624"/>
    </location>
</feature>
<feature type="compositionally biased region" description="Basic and acidic residues" evidence="14">
    <location>
        <begin position="707"/>
        <end position="723"/>
    </location>
</feature>
<keyword evidence="7" id="KW-0805">Transcription regulation</keyword>
<dbReference type="GO" id="GO:0005634">
    <property type="term" value="C:nucleus"/>
    <property type="evidence" value="ECO:0007669"/>
    <property type="project" value="UniProtKB-SubCell"/>
</dbReference>
<feature type="compositionally biased region" description="Low complexity" evidence="14">
    <location>
        <begin position="787"/>
        <end position="811"/>
    </location>
</feature>
<dbReference type="CDD" id="cd00183">
    <property type="entry name" value="TFIIS_I"/>
    <property type="match status" value="1"/>
</dbReference>
<dbReference type="CDD" id="cd13749">
    <property type="entry name" value="Zn-ribbon_TFIIS"/>
    <property type="match status" value="1"/>
</dbReference>
<feature type="compositionally biased region" description="Basic and acidic residues" evidence="14">
    <location>
        <begin position="681"/>
        <end position="695"/>
    </location>
</feature>
<dbReference type="PROSITE" id="PS51321">
    <property type="entry name" value="TFIIS_CENTRAL"/>
    <property type="match status" value="1"/>
</dbReference>
<name>A0A8C4ZUG2_GADMO</name>
<feature type="compositionally biased region" description="Basic and acidic residues" evidence="14">
    <location>
        <begin position="635"/>
        <end position="647"/>
    </location>
</feature>
<dbReference type="OMA" id="EMDNKKQ"/>
<evidence type="ECO:0000256" key="7">
    <source>
        <dbReference type="ARBA" id="ARBA00023015"/>
    </source>
</evidence>
<evidence type="ECO:0000256" key="9">
    <source>
        <dbReference type="ARBA" id="ARBA00023163"/>
    </source>
</evidence>
<dbReference type="InterPro" id="IPR035441">
    <property type="entry name" value="TFIIS/LEDGF_dom_sf"/>
</dbReference>
<dbReference type="FunFam" id="2.20.25.10:FF:000001">
    <property type="entry name" value="Probable Transcription elongation factor S-II"/>
    <property type="match status" value="1"/>
</dbReference>
<keyword evidence="19" id="KW-1185">Reference proteome</keyword>
<dbReference type="InterPro" id="IPR036575">
    <property type="entry name" value="TFIIS_cen_dom_sf"/>
</dbReference>
<reference evidence="18" key="2">
    <citation type="submission" date="2025-09" db="UniProtKB">
        <authorList>
            <consortium name="Ensembl"/>
        </authorList>
    </citation>
    <scope>IDENTIFICATION</scope>
</reference>
<comment type="function">
    <text evidence="11">Necessary for efficient RNA polymerase II transcription elongation past template-encoded arresting sites. The arresting sites in DNA have the property of trapping a certain fraction of elongating RNA polymerases that pass through, resulting in locked ternary complexes. Cleavage of the nascent transcript by S-II allows the resumption of elongation from the new 3'-terminus.</text>
</comment>